<dbReference type="AlphaFoldDB" id="A0A1B8RM31"/>
<feature type="transmembrane region" description="Helical" evidence="1">
    <location>
        <begin position="193"/>
        <end position="210"/>
    </location>
</feature>
<proteinExistence type="predicted"/>
<sequence length="313" mass="34580">MKDKFLNNLSEKITLNALGNKEAVIGSIDGFSFTIVANKNTYNLVLPVKLSETYTKMKLLYFLDNLKIDYDKINDILYSNSNIIVSYTPKKINDLYVDEFIEILNKITNELSLNNLSSCCGLCGEVVSISPFAIDGTLVLCCDNCKNNVHADIAYKQESIRELPNNIPLGIIGGILGSLIGVAVWMFVNYLGYISALCAILLVFCCIAGYKKFGGMINISGVLITSLIIILMVFLANYLSLGISLYSEFKDIGASLLDCLLDIPALLKVPEVKSAFIKDLGVSYLFTVISAISIFAKTYKEDNYKISTEEITY</sequence>
<keyword evidence="1" id="KW-0472">Membrane</keyword>
<dbReference type="eggNOG" id="ENOG5031VXQ">
    <property type="taxonomic scope" value="Bacteria"/>
</dbReference>
<feature type="transmembrane region" description="Helical" evidence="1">
    <location>
        <begin position="275"/>
        <end position="296"/>
    </location>
</feature>
<dbReference type="RefSeq" id="WP_065254650.1">
    <property type="nucleotide sequence ID" value="NZ_MAPZ01000025.1"/>
</dbReference>
<name>A0A1B8RM31_9CLOT</name>
<dbReference type="EMBL" id="MAPZ01000025">
    <property type="protein sequence ID" value="OBY09930.1"/>
    <property type="molecule type" value="Genomic_DNA"/>
</dbReference>
<gene>
    <name evidence="2" type="ORF">CP373A1_12570</name>
</gene>
<reference evidence="2 3" key="1">
    <citation type="submission" date="2016-06" db="EMBL/GenBank/DDBJ databases">
        <authorList>
            <person name="Kjaerup R.B."/>
            <person name="Dalgaard T.S."/>
            <person name="Juul-Madsen H.R."/>
        </authorList>
    </citation>
    <scope>NUCLEOTIDE SEQUENCE [LARGE SCALE GENOMIC DNA]</scope>
    <source>
        <strain evidence="2 3">373-A1</strain>
    </source>
</reference>
<feature type="transmembrane region" description="Helical" evidence="1">
    <location>
        <begin position="167"/>
        <end position="187"/>
    </location>
</feature>
<protein>
    <submittedName>
        <fullName evidence="2">Uncharacterized protein</fullName>
    </submittedName>
</protein>
<evidence type="ECO:0000313" key="3">
    <source>
        <dbReference type="Proteomes" id="UP000092714"/>
    </source>
</evidence>
<keyword evidence="3" id="KW-1185">Reference proteome</keyword>
<dbReference type="OrthoDB" id="1653241at2"/>
<dbReference type="Proteomes" id="UP000092714">
    <property type="component" value="Unassembled WGS sequence"/>
</dbReference>
<evidence type="ECO:0000256" key="1">
    <source>
        <dbReference type="SAM" id="Phobius"/>
    </source>
</evidence>
<evidence type="ECO:0000313" key="2">
    <source>
        <dbReference type="EMBL" id="OBY09930.1"/>
    </source>
</evidence>
<keyword evidence="1" id="KW-1133">Transmembrane helix</keyword>
<accession>A0A1B8RM31</accession>
<organism evidence="2 3">
    <name type="scientific">Clostridium paraputrificum</name>
    <dbReference type="NCBI Taxonomy" id="29363"/>
    <lineage>
        <taxon>Bacteria</taxon>
        <taxon>Bacillati</taxon>
        <taxon>Bacillota</taxon>
        <taxon>Clostridia</taxon>
        <taxon>Eubacteriales</taxon>
        <taxon>Clostridiaceae</taxon>
        <taxon>Clostridium</taxon>
    </lineage>
</organism>
<feature type="transmembrane region" description="Helical" evidence="1">
    <location>
        <begin position="222"/>
        <end position="246"/>
    </location>
</feature>
<comment type="caution">
    <text evidence="2">The sequence shown here is derived from an EMBL/GenBank/DDBJ whole genome shotgun (WGS) entry which is preliminary data.</text>
</comment>
<keyword evidence="1" id="KW-0812">Transmembrane</keyword>